<dbReference type="GO" id="GO:0016987">
    <property type="term" value="F:sigma factor activity"/>
    <property type="evidence" value="ECO:0007669"/>
    <property type="project" value="UniProtKB-KW"/>
</dbReference>
<dbReference type="Proteomes" id="UP000464718">
    <property type="component" value="Chromosome ii"/>
</dbReference>
<dbReference type="InterPro" id="IPR012845">
    <property type="entry name" value="RNA_pol_sigma_FliA_WhiG"/>
</dbReference>
<dbReference type="Proteomes" id="UP000856022">
    <property type="component" value="Unassembled WGS sequence"/>
</dbReference>
<dbReference type="EMBL" id="CP034299">
    <property type="protein sequence ID" value="QHH11926.1"/>
    <property type="molecule type" value="Genomic_DNA"/>
</dbReference>
<dbReference type="AlphaFoldDB" id="A0A7Z2MWJ8"/>
<dbReference type="GO" id="GO:0006352">
    <property type="term" value="P:DNA-templated transcription initiation"/>
    <property type="evidence" value="ECO:0007669"/>
    <property type="project" value="InterPro"/>
</dbReference>
<proteinExistence type="predicted"/>
<dbReference type="InterPro" id="IPR000943">
    <property type="entry name" value="RNA_pol_sigma70"/>
</dbReference>
<keyword evidence="1" id="KW-0805">Transcription regulation</keyword>
<evidence type="ECO:0000259" key="6">
    <source>
        <dbReference type="PROSITE" id="PS00716"/>
    </source>
</evidence>
<dbReference type="SUPFAM" id="SSF88946">
    <property type="entry name" value="Sigma2 domain of RNA polymerase sigma factors"/>
    <property type="match status" value="1"/>
</dbReference>
<evidence type="ECO:0000256" key="5">
    <source>
        <dbReference type="SAM" id="MobiDB-lite"/>
    </source>
</evidence>
<dbReference type="InterPro" id="IPR013325">
    <property type="entry name" value="RNA_pol_sigma_r2"/>
</dbReference>
<reference evidence="7" key="3">
    <citation type="submission" date="2019-12" db="EMBL/GenBank/DDBJ databases">
        <authorList>
            <consortium name="NCBI Pathogen Detection Project"/>
        </authorList>
    </citation>
    <scope>NUCLEOTIDE SEQUENCE</scope>
    <source>
        <strain evidence="7">1930</strain>
    </source>
</reference>
<dbReference type="PROSITE" id="PS00716">
    <property type="entry name" value="SIGMA70_2"/>
    <property type="match status" value="1"/>
</dbReference>
<evidence type="ECO:0000256" key="1">
    <source>
        <dbReference type="ARBA" id="ARBA00023015"/>
    </source>
</evidence>
<name>A0A7Z2MWJ8_VIBPH</name>
<dbReference type="PANTHER" id="PTHR30385">
    <property type="entry name" value="SIGMA FACTOR F FLAGELLAR"/>
    <property type="match status" value="1"/>
</dbReference>
<reference evidence="7" key="1">
    <citation type="journal article" date="2018" name="Genome Biol.">
        <title>SKESA: strategic k-mer extension for scrupulous assemblies.</title>
        <authorList>
            <person name="Souvorov A."/>
            <person name="Agarwala R."/>
            <person name="Lipman D.J."/>
        </authorList>
    </citation>
    <scope>NUCLEOTIDE SEQUENCE</scope>
    <source>
        <strain evidence="7">1930</strain>
    </source>
</reference>
<feature type="region of interest" description="Disordered" evidence="5">
    <location>
        <begin position="1"/>
        <end position="20"/>
    </location>
</feature>
<dbReference type="GO" id="GO:0003899">
    <property type="term" value="F:DNA-directed RNA polymerase activity"/>
    <property type="evidence" value="ECO:0007669"/>
    <property type="project" value="InterPro"/>
</dbReference>
<keyword evidence="2" id="KW-0731">Sigma factor</keyword>
<keyword evidence="4" id="KW-0804">Transcription</keyword>
<dbReference type="InterPro" id="IPR007627">
    <property type="entry name" value="RNA_pol_sigma70_r2"/>
</dbReference>
<keyword evidence="3" id="KW-0238">DNA-binding</keyword>
<dbReference type="Pfam" id="PF04545">
    <property type="entry name" value="Sigma70_r4"/>
    <property type="match status" value="1"/>
</dbReference>
<evidence type="ECO:0000313" key="8">
    <source>
        <dbReference type="EMBL" id="QHH11926.1"/>
    </source>
</evidence>
<dbReference type="Gene3D" id="1.10.1740.10">
    <property type="match status" value="1"/>
</dbReference>
<accession>A0A7Z2MWJ8</accession>
<protein>
    <submittedName>
        <fullName evidence="7">FliA/WhiG family RNA polymerase sigma factor</fullName>
    </submittedName>
</protein>
<dbReference type="SUPFAM" id="SSF88659">
    <property type="entry name" value="Sigma3 and sigma4 domains of RNA polymerase sigma factors"/>
    <property type="match status" value="2"/>
</dbReference>
<dbReference type="GO" id="GO:0003677">
    <property type="term" value="F:DNA binding"/>
    <property type="evidence" value="ECO:0007669"/>
    <property type="project" value="UniProtKB-KW"/>
</dbReference>
<dbReference type="Gene3D" id="1.20.140.160">
    <property type="match status" value="1"/>
</dbReference>
<evidence type="ECO:0000313" key="7">
    <source>
        <dbReference type="EMBL" id="HAS6677550.1"/>
    </source>
</evidence>
<organism evidence="7">
    <name type="scientific">Vibrio parahaemolyticus</name>
    <dbReference type="NCBI Taxonomy" id="670"/>
    <lineage>
        <taxon>Bacteria</taxon>
        <taxon>Pseudomonadati</taxon>
        <taxon>Pseudomonadota</taxon>
        <taxon>Gammaproteobacteria</taxon>
        <taxon>Vibrionales</taxon>
        <taxon>Vibrionaceae</taxon>
        <taxon>Vibrio</taxon>
    </lineage>
</organism>
<evidence type="ECO:0000256" key="3">
    <source>
        <dbReference type="ARBA" id="ARBA00023125"/>
    </source>
</evidence>
<feature type="domain" description="RNA polymerase sigma-70" evidence="6">
    <location>
        <begin position="211"/>
        <end position="237"/>
    </location>
</feature>
<dbReference type="InterPro" id="IPR014284">
    <property type="entry name" value="RNA_pol_sigma-70_dom"/>
</dbReference>
<dbReference type="NCBIfam" id="TIGR02479">
    <property type="entry name" value="FliA_WhiG"/>
    <property type="match status" value="1"/>
</dbReference>
<dbReference type="Pfam" id="PF04542">
    <property type="entry name" value="Sigma70_r2"/>
    <property type="match status" value="1"/>
</dbReference>
<dbReference type="PANTHER" id="PTHR30385:SF7">
    <property type="entry name" value="RNA POLYMERASE SIGMA FACTOR FLIA"/>
    <property type="match status" value="1"/>
</dbReference>
<gene>
    <name evidence="8" type="ORF">EHC69_21780</name>
    <name evidence="7" type="ORF">I7278_12090</name>
</gene>
<evidence type="ECO:0000256" key="4">
    <source>
        <dbReference type="ARBA" id="ARBA00023163"/>
    </source>
</evidence>
<sequence length="243" mass="27983">MLDMNPQETYTAPEEVNTPSRPIDENALLQRHQVMVKRVVNQLRVHATSHCSIEDMQQIGLIALVEAGRRYGDIDDTHFPAFAVCRVRGAILDELRRLDWRSRKTRQQAHELNDVTRDLTRSLGRMPTDSEIIKALGTDEQDYYNRQNAALAGEMQSLDQLMENSTDSHFFGGQYDGMEHEHIRRSLDSALGRLSKRDQLLLTLFYQHELNLHEIALVLDLTPPRICQLHKQALKQLNQLMSS</sequence>
<dbReference type="NCBIfam" id="TIGR02937">
    <property type="entry name" value="sigma70-ECF"/>
    <property type="match status" value="1"/>
</dbReference>
<evidence type="ECO:0000313" key="9">
    <source>
        <dbReference type="Proteomes" id="UP000464718"/>
    </source>
</evidence>
<dbReference type="InterPro" id="IPR013324">
    <property type="entry name" value="RNA_pol_sigma_r3/r4-like"/>
</dbReference>
<dbReference type="EMBL" id="DACQKT010000004">
    <property type="protein sequence ID" value="HAS6677550.1"/>
    <property type="molecule type" value="Genomic_DNA"/>
</dbReference>
<dbReference type="RefSeq" id="WP_114868368.1">
    <property type="nucleotide sequence ID" value="NZ_CP034299.1"/>
</dbReference>
<reference evidence="8 9" key="2">
    <citation type="submission" date="2018-12" db="EMBL/GenBank/DDBJ databases">
        <title>Genomic insights into the evolutionary origins and pathogenicity of five Vibrio parahaemolyticus strains isolated from the shrimp with acute hepatopancreatic necrosis disease (AHPND).</title>
        <authorList>
            <person name="Yang Q."/>
            <person name="Dong X."/>
            <person name="Xie G."/>
            <person name="Fu S."/>
            <person name="Zou P."/>
            <person name="Sun J."/>
            <person name="Wang Y."/>
            <person name="Huang J."/>
        </authorList>
    </citation>
    <scope>NUCLEOTIDE SEQUENCE [LARGE SCALE GENOMIC DNA]</scope>
    <source>
        <strain evidence="8 9">20160303005-1</strain>
    </source>
</reference>
<dbReference type="NCBIfam" id="NF005413">
    <property type="entry name" value="PRK06986.1"/>
    <property type="match status" value="1"/>
</dbReference>
<evidence type="ECO:0000256" key="2">
    <source>
        <dbReference type="ARBA" id="ARBA00023082"/>
    </source>
</evidence>
<feature type="compositionally biased region" description="Polar residues" evidence="5">
    <location>
        <begin position="1"/>
        <end position="10"/>
    </location>
</feature>
<dbReference type="InterPro" id="IPR007630">
    <property type="entry name" value="RNA_pol_sigma70_r4"/>
</dbReference>